<keyword evidence="1" id="KW-0732">Signal</keyword>
<dbReference type="CDD" id="cd10918">
    <property type="entry name" value="CE4_NodB_like_5s_6s"/>
    <property type="match status" value="1"/>
</dbReference>
<dbReference type="AlphaFoldDB" id="Q2IL81"/>
<dbReference type="OrthoDB" id="9776235at2"/>
<dbReference type="InterPro" id="IPR002509">
    <property type="entry name" value="NODB_dom"/>
</dbReference>
<evidence type="ECO:0000313" key="3">
    <source>
        <dbReference type="EMBL" id="ABC82412.1"/>
    </source>
</evidence>
<gene>
    <name evidence="3" type="ordered locus">Adeh_2642</name>
</gene>
<name>Q2IL81_ANADE</name>
<accession>Q2IL81</accession>
<dbReference type="RefSeq" id="WP_011421694.1">
    <property type="nucleotide sequence ID" value="NC_007760.1"/>
</dbReference>
<evidence type="ECO:0000259" key="2">
    <source>
        <dbReference type="PROSITE" id="PS51677"/>
    </source>
</evidence>
<dbReference type="GO" id="GO:0016810">
    <property type="term" value="F:hydrolase activity, acting on carbon-nitrogen (but not peptide) bonds"/>
    <property type="evidence" value="ECO:0007669"/>
    <property type="project" value="InterPro"/>
</dbReference>
<dbReference type="EMBL" id="CP000251">
    <property type="protein sequence ID" value="ABC82412.1"/>
    <property type="molecule type" value="Genomic_DNA"/>
</dbReference>
<dbReference type="eggNOG" id="COG0726">
    <property type="taxonomic scope" value="Bacteria"/>
</dbReference>
<evidence type="ECO:0000256" key="1">
    <source>
        <dbReference type="ARBA" id="ARBA00022729"/>
    </source>
</evidence>
<sequence length="397" mass="42304">MPERADGSPRWIVRRALKVAVARALHAAGAHRAVGTLRRRQAGGARVLVVSYHRVTHDYRASAREGLASLLVSADTLRRQLEQLGRTRELVSLADARRILAEPPGTARARDVVTVTFDDGYADVHGVALPILRALGAPATAFVVTGLVGTSRRLPHDRIYAALAELATRGIPPERAGLPRGPQALLDACARAGPAATLDRLIARLPHPRLLEVADALAARVGLADADLPAGTRVLDWDEIRALQAGGVEVGGHTVTHAVLPHLPAARARREIAGCRDALAERLGRPPRAFAYPNGYHTPAVRRLVAELGFEVAVTTEDAENVRGGDPLALRRKMVWENTTLGPAGYSPALATCNLEGVFTALGLVRPVPGEWRALADAEEERARPSGRSRGARIAAG</sequence>
<dbReference type="PROSITE" id="PS51677">
    <property type="entry name" value="NODB"/>
    <property type="match status" value="1"/>
</dbReference>
<dbReference type="Pfam" id="PF01522">
    <property type="entry name" value="Polysacc_deac_1"/>
    <property type="match status" value="1"/>
</dbReference>
<dbReference type="PANTHER" id="PTHR34216">
    <property type="match status" value="1"/>
</dbReference>
<dbReference type="PANTHER" id="PTHR34216:SF7">
    <property type="entry name" value="POLY-BETA-1,6-N-ACETYL-D-GLUCOSAMINE N-DEACETYLASE"/>
    <property type="match status" value="1"/>
</dbReference>
<dbReference type="InterPro" id="IPR051398">
    <property type="entry name" value="Polysacch_Deacetylase"/>
</dbReference>
<evidence type="ECO:0000313" key="4">
    <source>
        <dbReference type="Proteomes" id="UP000001935"/>
    </source>
</evidence>
<reference evidence="3 4" key="1">
    <citation type="submission" date="2006-01" db="EMBL/GenBank/DDBJ databases">
        <title>Complete sequence of Anaeromyxobacter dehalogenans 2CP-C.</title>
        <authorList>
            <consortium name="US DOE Joint Genome Institute"/>
            <person name="Copeland A."/>
            <person name="Lucas S."/>
            <person name="Lapidus A."/>
            <person name="Barry K."/>
            <person name="Detter J.C."/>
            <person name="Glavina T."/>
            <person name="Hammon N."/>
            <person name="Israni S."/>
            <person name="Pitluck S."/>
            <person name="Brettin T."/>
            <person name="Bruce D."/>
            <person name="Han C."/>
            <person name="Tapia R."/>
            <person name="Gilna P."/>
            <person name="Kiss H."/>
            <person name="Schmutz J."/>
            <person name="Larimer F."/>
            <person name="Land M."/>
            <person name="Kyrpides N."/>
            <person name="Anderson I."/>
            <person name="Sanford R.A."/>
            <person name="Ritalahti K.M."/>
            <person name="Thomas H.S."/>
            <person name="Kirby J.R."/>
            <person name="Zhulin I.B."/>
            <person name="Loeffler F.E."/>
            <person name="Richardson P."/>
        </authorList>
    </citation>
    <scope>NUCLEOTIDE SEQUENCE [LARGE SCALE GENOMIC DNA]</scope>
    <source>
        <strain evidence="3 4">2CP-C</strain>
    </source>
</reference>
<dbReference type="Gene3D" id="3.20.20.370">
    <property type="entry name" value="Glycoside hydrolase/deacetylase"/>
    <property type="match status" value="1"/>
</dbReference>
<dbReference type="SUPFAM" id="SSF88713">
    <property type="entry name" value="Glycoside hydrolase/deacetylase"/>
    <property type="match status" value="1"/>
</dbReference>
<feature type="domain" description="NodB homology" evidence="2">
    <location>
        <begin position="111"/>
        <end position="397"/>
    </location>
</feature>
<dbReference type="InterPro" id="IPR011330">
    <property type="entry name" value="Glyco_hydro/deAcase_b/a-brl"/>
</dbReference>
<dbReference type="GO" id="GO:0005975">
    <property type="term" value="P:carbohydrate metabolic process"/>
    <property type="evidence" value="ECO:0007669"/>
    <property type="project" value="InterPro"/>
</dbReference>
<dbReference type="KEGG" id="ade:Adeh_2642"/>
<dbReference type="Proteomes" id="UP000001935">
    <property type="component" value="Chromosome"/>
</dbReference>
<dbReference type="STRING" id="290397.Adeh_2642"/>
<proteinExistence type="predicted"/>
<dbReference type="HOGENOM" id="CLU_030024_1_1_7"/>
<organism evidence="3 4">
    <name type="scientific">Anaeromyxobacter dehalogenans (strain 2CP-C)</name>
    <dbReference type="NCBI Taxonomy" id="290397"/>
    <lineage>
        <taxon>Bacteria</taxon>
        <taxon>Pseudomonadati</taxon>
        <taxon>Myxococcota</taxon>
        <taxon>Myxococcia</taxon>
        <taxon>Myxococcales</taxon>
        <taxon>Cystobacterineae</taxon>
        <taxon>Anaeromyxobacteraceae</taxon>
        <taxon>Anaeromyxobacter</taxon>
    </lineage>
</organism>
<protein>
    <submittedName>
        <fullName evidence="3">Polysaccharide deacetylase</fullName>
    </submittedName>
</protein>